<keyword evidence="1" id="KW-0732">Signal</keyword>
<evidence type="ECO:0000256" key="1">
    <source>
        <dbReference type="SAM" id="SignalP"/>
    </source>
</evidence>
<feature type="signal peptide" evidence="1">
    <location>
        <begin position="1"/>
        <end position="22"/>
    </location>
</feature>
<accession>A0ABY7PLL6</accession>
<evidence type="ECO:0000313" key="2">
    <source>
        <dbReference type="EMBL" id="WBO83681.1"/>
    </source>
</evidence>
<evidence type="ECO:0000313" key="3">
    <source>
        <dbReference type="Proteomes" id="UP001211872"/>
    </source>
</evidence>
<dbReference type="RefSeq" id="WP_270126092.1">
    <property type="nucleotide sequence ID" value="NZ_CP115396.1"/>
</dbReference>
<keyword evidence="3" id="KW-1185">Reference proteome</keyword>
<sequence length="199" mass="21550">MLTKRFLLTLLTSATLFTVACHKDQDDQPQPAAPAQAATLNMTFHYTNPDETRGINHLADKPSGQQLADRLVVTFSNSQANPVDQIEFTIAKSRQKSGLAGTYALASQPDPGAGDVQVRYLRPTPSSAAIGNLVTGNTHRLTGSFIISSYDANRQLISGSYTVEAADSKDPFTFLTTGVDNRRSGDLRVYGTFTEVPLR</sequence>
<protein>
    <submittedName>
        <fullName evidence="2">Uncharacterized protein</fullName>
    </submittedName>
</protein>
<dbReference type="PROSITE" id="PS51257">
    <property type="entry name" value="PROKAR_LIPOPROTEIN"/>
    <property type="match status" value="1"/>
</dbReference>
<organism evidence="2 3">
    <name type="scientific">Hymenobacter yonginensis</name>
    <dbReference type="NCBI Taxonomy" id="748197"/>
    <lineage>
        <taxon>Bacteria</taxon>
        <taxon>Pseudomonadati</taxon>
        <taxon>Bacteroidota</taxon>
        <taxon>Cytophagia</taxon>
        <taxon>Cytophagales</taxon>
        <taxon>Hymenobacteraceae</taxon>
        <taxon>Hymenobacter</taxon>
    </lineage>
</organism>
<proteinExistence type="predicted"/>
<feature type="chain" id="PRO_5045465838" evidence="1">
    <location>
        <begin position="23"/>
        <end position="199"/>
    </location>
</feature>
<dbReference type="Proteomes" id="UP001211872">
    <property type="component" value="Chromosome"/>
</dbReference>
<reference evidence="2 3" key="1">
    <citation type="journal article" date="2011" name="Int. J. Syst. Evol. Microbiol.">
        <title>Hymenobacter yonginensis sp. nov., isolated from a mesotrophic artificial lake.</title>
        <authorList>
            <person name="Joung Y."/>
            <person name="Cho S.H."/>
            <person name="Kim H."/>
            <person name="Kim S.B."/>
            <person name="Joh K."/>
        </authorList>
    </citation>
    <scope>NUCLEOTIDE SEQUENCE [LARGE SCALE GENOMIC DNA]</scope>
    <source>
        <strain evidence="2 3">KCTC 22745</strain>
    </source>
</reference>
<gene>
    <name evidence="2" type="ORF">O9Z63_15025</name>
</gene>
<name>A0ABY7PLL6_9BACT</name>
<dbReference type="EMBL" id="CP115396">
    <property type="protein sequence ID" value="WBO83681.1"/>
    <property type="molecule type" value="Genomic_DNA"/>
</dbReference>